<evidence type="ECO:0000259" key="2">
    <source>
        <dbReference type="Pfam" id="PF01575"/>
    </source>
</evidence>
<accession>A0A846RQB0</accession>
<comment type="caution">
    <text evidence="3">The sequence shown here is derived from an EMBL/GenBank/DDBJ whole genome shotgun (WGS) entry which is preliminary data.</text>
</comment>
<reference evidence="3 4" key="1">
    <citation type="submission" date="2020-03" db="EMBL/GenBank/DDBJ databases">
        <title>Sequencing the genomes of 1000 actinobacteria strains.</title>
        <authorList>
            <person name="Klenk H.-P."/>
        </authorList>
    </citation>
    <scope>NUCLEOTIDE SEQUENCE [LARGE SCALE GENOMIC DNA]</scope>
    <source>
        <strain evidence="3 4">DSM 16403</strain>
    </source>
</reference>
<dbReference type="PRINTS" id="PR01483">
    <property type="entry name" value="FASYNTHASE"/>
</dbReference>
<gene>
    <name evidence="3" type="ORF">BJ994_001423</name>
</gene>
<sequence length="300" mass="32989">MMETRLESVPTLSALYGKALTHAIGARMPGGKRQQTLPAARHRVEPVSARPEHVRAFQALMGQPAGEFMPSGYQHVLAFPVAMSVLARDDFPLPLLGMIHLRNDVEDFSPVKVSEELSVTAWVENLKRHRSGTTVDAVVELENSTGLAWRGRSTYLAKGTYLPDSTEQAPASDAASDGVLPDYPTTVWTLGPDAGRRYAAISGDYNPIHLSGPSARLLGMRKPIAHGMYLASRMVAEAGPREWTPMRWTVDFHSPVPLPSKVFLALDVDRPGSEWEGANVTAWDPRRRRTHFTGRMESLG</sequence>
<name>A0A846RQB0_9MICC</name>
<dbReference type="InterPro" id="IPR003965">
    <property type="entry name" value="Fatty_acid_synthase"/>
</dbReference>
<dbReference type="Proteomes" id="UP000547458">
    <property type="component" value="Unassembled WGS sequence"/>
</dbReference>
<dbReference type="EMBL" id="JAATJL010000001">
    <property type="protein sequence ID" value="NJC22347.1"/>
    <property type="molecule type" value="Genomic_DNA"/>
</dbReference>
<dbReference type="Pfam" id="PF01575">
    <property type="entry name" value="MaoC_dehydratas"/>
    <property type="match status" value="1"/>
</dbReference>
<keyword evidence="4" id="KW-1185">Reference proteome</keyword>
<dbReference type="CDD" id="cd03441">
    <property type="entry name" value="R_hydratase_like"/>
    <property type="match status" value="1"/>
</dbReference>
<dbReference type="GO" id="GO:0004312">
    <property type="term" value="F:fatty acid synthase activity"/>
    <property type="evidence" value="ECO:0007669"/>
    <property type="project" value="InterPro"/>
</dbReference>
<dbReference type="PANTHER" id="PTHR43841:SF3">
    <property type="entry name" value="(3R)-HYDROXYACYL-ACP DEHYDRATASE SUBUNIT HADB"/>
    <property type="match status" value="1"/>
</dbReference>
<evidence type="ECO:0000313" key="4">
    <source>
        <dbReference type="Proteomes" id="UP000547458"/>
    </source>
</evidence>
<evidence type="ECO:0000313" key="3">
    <source>
        <dbReference type="EMBL" id="NJC22347.1"/>
    </source>
</evidence>
<protein>
    <submittedName>
        <fullName evidence="3">Acyl dehydratase</fullName>
    </submittedName>
</protein>
<comment type="similarity">
    <text evidence="1">Belongs to the enoyl-CoA hydratase/isomerase family.</text>
</comment>
<dbReference type="PANTHER" id="PTHR43841">
    <property type="entry name" value="3-HYDROXYACYL-THIOESTER DEHYDRATASE HTDX-RELATED"/>
    <property type="match status" value="1"/>
</dbReference>
<dbReference type="GO" id="GO:0005835">
    <property type="term" value="C:fatty acid synthase complex"/>
    <property type="evidence" value="ECO:0007669"/>
    <property type="project" value="InterPro"/>
</dbReference>
<evidence type="ECO:0000256" key="1">
    <source>
        <dbReference type="ARBA" id="ARBA00005254"/>
    </source>
</evidence>
<dbReference type="InterPro" id="IPR002539">
    <property type="entry name" value="MaoC-like_dom"/>
</dbReference>
<organism evidence="3 4">
    <name type="scientific">Arthrobacter pigmenti</name>
    <dbReference type="NCBI Taxonomy" id="271432"/>
    <lineage>
        <taxon>Bacteria</taxon>
        <taxon>Bacillati</taxon>
        <taxon>Actinomycetota</taxon>
        <taxon>Actinomycetes</taxon>
        <taxon>Micrococcales</taxon>
        <taxon>Micrococcaceae</taxon>
        <taxon>Arthrobacter</taxon>
    </lineage>
</organism>
<dbReference type="SUPFAM" id="SSF54637">
    <property type="entry name" value="Thioesterase/thiol ester dehydrase-isomerase"/>
    <property type="match status" value="2"/>
</dbReference>
<dbReference type="GO" id="GO:0006633">
    <property type="term" value="P:fatty acid biosynthetic process"/>
    <property type="evidence" value="ECO:0007669"/>
    <property type="project" value="InterPro"/>
</dbReference>
<feature type="domain" description="MaoC-like" evidence="2">
    <location>
        <begin position="186"/>
        <end position="267"/>
    </location>
</feature>
<proteinExistence type="inferred from homology"/>
<dbReference type="AlphaFoldDB" id="A0A846RQB0"/>
<dbReference type="Gene3D" id="3.10.129.10">
    <property type="entry name" value="Hotdog Thioesterase"/>
    <property type="match status" value="1"/>
</dbReference>
<dbReference type="InterPro" id="IPR029069">
    <property type="entry name" value="HotDog_dom_sf"/>
</dbReference>